<dbReference type="EMBL" id="CAMAPE010000010">
    <property type="protein sequence ID" value="CAH9078377.1"/>
    <property type="molecule type" value="Genomic_DNA"/>
</dbReference>
<reference evidence="2" key="1">
    <citation type="submission" date="2022-07" db="EMBL/GenBank/DDBJ databases">
        <authorList>
            <person name="Macas J."/>
            <person name="Novak P."/>
            <person name="Neumann P."/>
        </authorList>
    </citation>
    <scope>NUCLEOTIDE SEQUENCE</scope>
</reference>
<feature type="region of interest" description="Disordered" evidence="1">
    <location>
        <begin position="190"/>
        <end position="227"/>
    </location>
</feature>
<gene>
    <name evidence="2" type="ORF">CEURO_LOCUS6688</name>
</gene>
<feature type="compositionally biased region" description="Polar residues" evidence="1">
    <location>
        <begin position="320"/>
        <end position="334"/>
    </location>
</feature>
<dbReference type="AlphaFoldDB" id="A0A9P0YWQ9"/>
<proteinExistence type="predicted"/>
<feature type="region of interest" description="Disordered" evidence="1">
    <location>
        <begin position="298"/>
        <end position="334"/>
    </location>
</feature>
<name>A0A9P0YWQ9_CUSEU</name>
<accession>A0A9P0YWQ9</accession>
<evidence type="ECO:0000313" key="3">
    <source>
        <dbReference type="Proteomes" id="UP001152484"/>
    </source>
</evidence>
<organism evidence="2 3">
    <name type="scientific">Cuscuta europaea</name>
    <name type="common">European dodder</name>
    <dbReference type="NCBI Taxonomy" id="41803"/>
    <lineage>
        <taxon>Eukaryota</taxon>
        <taxon>Viridiplantae</taxon>
        <taxon>Streptophyta</taxon>
        <taxon>Embryophyta</taxon>
        <taxon>Tracheophyta</taxon>
        <taxon>Spermatophyta</taxon>
        <taxon>Magnoliopsida</taxon>
        <taxon>eudicotyledons</taxon>
        <taxon>Gunneridae</taxon>
        <taxon>Pentapetalae</taxon>
        <taxon>asterids</taxon>
        <taxon>lamiids</taxon>
        <taxon>Solanales</taxon>
        <taxon>Convolvulaceae</taxon>
        <taxon>Cuscuteae</taxon>
        <taxon>Cuscuta</taxon>
        <taxon>Cuscuta subgen. Cuscuta</taxon>
    </lineage>
</organism>
<evidence type="ECO:0000313" key="2">
    <source>
        <dbReference type="EMBL" id="CAH9078377.1"/>
    </source>
</evidence>
<dbReference type="Proteomes" id="UP001152484">
    <property type="component" value="Unassembled WGS sequence"/>
</dbReference>
<comment type="caution">
    <text evidence="2">The sequence shown here is derived from an EMBL/GenBank/DDBJ whole genome shotgun (WGS) entry which is preliminary data.</text>
</comment>
<protein>
    <submittedName>
        <fullName evidence="2">Uncharacterized protein</fullName>
    </submittedName>
</protein>
<sequence length="334" mass="37854">MVDKVFSLNFITGGTFLKTKYSGGYHRKVKDAIDMEIFSYGVLMEYVKEDCLFEEIGGVYVPNLNRFGWKPLTNDSDVLNYVLAREKDDVIHFWIDHVADEEIPPMDQNQPHVIVRPRKCILTGSNNPAKTNICILKSVQDDLPLGEDDMIPFKTKSYEQTRLENIEANNQRLTALGLRKLSVELDSRGLEKEKKRKQRSLKEGHQKTKLVELDGHQKEASHPKTRSRSNVLEMLDENECAVPTSTQLILQKAINEVVKKCTRKGPAKERNESGNGELGSMSAYIALKKKKKMIEVKDEGDSIDMQDTIAQQDNAEKGQETPQKSTAENQQGEA</sequence>
<dbReference type="OrthoDB" id="1317954at2759"/>
<evidence type="ECO:0000256" key="1">
    <source>
        <dbReference type="SAM" id="MobiDB-lite"/>
    </source>
</evidence>
<feature type="compositionally biased region" description="Basic and acidic residues" evidence="1">
    <location>
        <begin position="200"/>
        <end position="222"/>
    </location>
</feature>
<keyword evidence="3" id="KW-1185">Reference proteome</keyword>